<dbReference type="PANTHER" id="PTHR43622">
    <property type="entry name" value="3-DEHYDROQUINATE SYNTHASE"/>
    <property type="match status" value="1"/>
</dbReference>
<keyword evidence="11 19" id="KW-0028">Amino-acid biosynthesis</keyword>
<gene>
    <name evidence="19 22" type="primary">aroB</name>
    <name evidence="22" type="ORF">KS4_27290</name>
</gene>
<evidence type="ECO:0000256" key="13">
    <source>
        <dbReference type="ARBA" id="ARBA00022741"/>
    </source>
</evidence>
<feature type="binding site" evidence="19">
    <location>
        <begin position="132"/>
        <end position="133"/>
    </location>
    <ligand>
        <name>NAD(+)</name>
        <dbReference type="ChEBI" id="CHEBI:57540"/>
    </ligand>
</feature>
<dbReference type="InterPro" id="IPR030960">
    <property type="entry name" value="DHQS/DOIS_N"/>
</dbReference>
<dbReference type="UniPathway" id="UPA00053">
    <property type="reaction ID" value="UER00085"/>
</dbReference>
<evidence type="ECO:0000256" key="6">
    <source>
        <dbReference type="ARBA" id="ARBA00004661"/>
    </source>
</evidence>
<dbReference type="EC" id="4.2.3.4" evidence="8 19"/>
<keyword evidence="17 19" id="KW-0456">Lyase</keyword>
<accession>A0A517YWN8</accession>
<dbReference type="HAMAP" id="MF_00110">
    <property type="entry name" value="DHQ_synthase"/>
    <property type="match status" value="1"/>
</dbReference>
<keyword evidence="18 19" id="KW-0170">Cobalt</keyword>
<keyword evidence="13 19" id="KW-0547">Nucleotide-binding</keyword>
<dbReference type="Gene3D" id="3.40.50.1970">
    <property type="match status" value="1"/>
</dbReference>
<dbReference type="Pfam" id="PF01761">
    <property type="entry name" value="DHQ_synthase"/>
    <property type="match status" value="1"/>
</dbReference>
<dbReference type="PIRSF" id="PIRSF001455">
    <property type="entry name" value="DHQ_synth"/>
    <property type="match status" value="1"/>
</dbReference>
<feature type="binding site" evidence="19">
    <location>
        <position position="250"/>
    </location>
    <ligand>
        <name>Zn(2+)</name>
        <dbReference type="ChEBI" id="CHEBI:29105"/>
    </ligand>
</feature>
<dbReference type="InterPro" id="IPR050071">
    <property type="entry name" value="Dehydroquinate_synthase"/>
</dbReference>
<comment type="caution">
    <text evidence="19">Lacks conserved residue(s) required for the propagation of feature annotation.</text>
</comment>
<comment type="cofactor">
    <cofactor evidence="2 19">
        <name>NAD(+)</name>
        <dbReference type="ChEBI" id="CHEBI:57540"/>
    </cofactor>
</comment>
<comment type="function">
    <text evidence="4 19">Catalyzes the conversion of 3-deoxy-D-arabino-heptulosonate 7-phosphate (DAHP) to dehydroquinate (DHQ).</text>
</comment>
<protein>
    <recommendedName>
        <fullName evidence="9 19">3-dehydroquinate synthase</fullName>
        <shortName evidence="19">DHQS</shortName>
        <ecNumber evidence="8 19">4.2.3.4</ecNumber>
    </recommendedName>
</protein>
<feature type="binding site" evidence="19">
    <location>
        <position position="154"/>
    </location>
    <ligand>
        <name>NAD(+)</name>
        <dbReference type="ChEBI" id="CHEBI:57540"/>
    </ligand>
</feature>
<sequence>MQPAIVDLVLPHTRYQIVIAPGLLSELGERVMQLAKHDLAACIIDENVQETWGKKAVESMAGAGYEMTSPVMLVGEEYKNLETFSKLHSALLDAKLERKSPVVAVGGGITGDVTGFVASSYLRGVPFVQCPTTLLAMVDASVGGKTGVNMPQGKNLVGAFHQPHLVLIDTETLSTLPERELLCGLAECVKHGVIRDPELFQWLHDNADKIKSLDKNTMVELVRWNVQIKATVVMNDEKEAGERAHLNFGHTFAHAIEASTGYNTFKHGEAVALGMVAATQLAVDAGRCDGDVLSRLIELQKALGLPCEAKLPDAEKLIEVMRHDKKVADGKIRLVLPDRIGAVSIVDDTPDVAIVAAWNAITVND</sequence>
<keyword evidence="15 19" id="KW-0520">NAD</keyword>
<feature type="binding site" evidence="19">
    <location>
        <begin position="172"/>
        <end position="175"/>
    </location>
    <ligand>
        <name>NAD(+)</name>
        <dbReference type="ChEBI" id="CHEBI:57540"/>
    </ligand>
</feature>
<comment type="similarity">
    <text evidence="7 19">Belongs to the sugar phosphate cyclases superfamily. Dehydroquinate synthase family.</text>
</comment>
<comment type="pathway">
    <text evidence="6 19">Metabolic intermediate biosynthesis; chorismate biosynthesis; chorismate from D-erythrose 4-phosphate and phosphoenolpyruvate: step 2/7.</text>
</comment>
<dbReference type="GO" id="GO:0005737">
    <property type="term" value="C:cytoplasm"/>
    <property type="evidence" value="ECO:0007669"/>
    <property type="project" value="UniProtKB-SubCell"/>
</dbReference>
<dbReference type="InterPro" id="IPR056179">
    <property type="entry name" value="DHQS_C"/>
</dbReference>
<dbReference type="GO" id="GO:0003856">
    <property type="term" value="F:3-dehydroquinate synthase activity"/>
    <property type="evidence" value="ECO:0007669"/>
    <property type="project" value="UniProtKB-UniRule"/>
</dbReference>
<evidence type="ECO:0000256" key="18">
    <source>
        <dbReference type="ARBA" id="ARBA00023285"/>
    </source>
</evidence>
<feature type="binding site" evidence="19">
    <location>
        <position position="187"/>
    </location>
    <ligand>
        <name>Zn(2+)</name>
        <dbReference type="ChEBI" id="CHEBI:29105"/>
    </ligand>
</feature>
<evidence type="ECO:0000256" key="8">
    <source>
        <dbReference type="ARBA" id="ARBA00013031"/>
    </source>
</evidence>
<evidence type="ECO:0000256" key="17">
    <source>
        <dbReference type="ARBA" id="ARBA00023239"/>
    </source>
</evidence>
<evidence type="ECO:0000256" key="14">
    <source>
        <dbReference type="ARBA" id="ARBA00022833"/>
    </source>
</evidence>
<organism evidence="22 23">
    <name type="scientific">Poriferisphaera corsica</name>
    <dbReference type="NCBI Taxonomy" id="2528020"/>
    <lineage>
        <taxon>Bacteria</taxon>
        <taxon>Pseudomonadati</taxon>
        <taxon>Planctomycetota</taxon>
        <taxon>Phycisphaerae</taxon>
        <taxon>Phycisphaerales</taxon>
        <taxon>Phycisphaeraceae</taxon>
        <taxon>Poriferisphaera</taxon>
    </lineage>
</organism>
<comment type="cofactor">
    <cofactor evidence="19">
        <name>Co(2+)</name>
        <dbReference type="ChEBI" id="CHEBI:48828"/>
    </cofactor>
    <cofactor evidence="19">
        <name>Zn(2+)</name>
        <dbReference type="ChEBI" id="CHEBI:29105"/>
    </cofactor>
    <text evidence="19">Binds 1 divalent metal cation per subunit. Can use either Co(2+) or Zn(2+).</text>
</comment>
<evidence type="ECO:0000256" key="5">
    <source>
        <dbReference type="ARBA" id="ARBA00004496"/>
    </source>
</evidence>
<evidence type="ECO:0000256" key="4">
    <source>
        <dbReference type="ARBA" id="ARBA00003485"/>
    </source>
</evidence>
<keyword evidence="10 19" id="KW-0963">Cytoplasm</keyword>
<dbReference type="GO" id="GO:0008652">
    <property type="term" value="P:amino acid biosynthetic process"/>
    <property type="evidence" value="ECO:0007669"/>
    <property type="project" value="UniProtKB-KW"/>
</dbReference>
<comment type="catalytic activity">
    <reaction evidence="1 19">
        <text>7-phospho-2-dehydro-3-deoxy-D-arabino-heptonate = 3-dehydroquinate + phosphate</text>
        <dbReference type="Rhea" id="RHEA:21968"/>
        <dbReference type="ChEBI" id="CHEBI:32364"/>
        <dbReference type="ChEBI" id="CHEBI:43474"/>
        <dbReference type="ChEBI" id="CHEBI:58394"/>
        <dbReference type="EC" id="4.2.3.4"/>
    </reaction>
</comment>
<comment type="cofactor">
    <cofactor evidence="3">
        <name>Zn(2+)</name>
        <dbReference type="ChEBI" id="CHEBI:29105"/>
    </cofactor>
</comment>
<proteinExistence type="inferred from homology"/>
<dbReference type="InterPro" id="IPR016037">
    <property type="entry name" value="DHQ_synth_AroB"/>
</dbReference>
<dbReference type="OrthoDB" id="9806583at2"/>
<feature type="binding site" evidence="19">
    <location>
        <position position="267"/>
    </location>
    <ligand>
        <name>Zn(2+)</name>
        <dbReference type="ChEBI" id="CHEBI:29105"/>
    </ligand>
</feature>
<evidence type="ECO:0000256" key="9">
    <source>
        <dbReference type="ARBA" id="ARBA00017684"/>
    </source>
</evidence>
<evidence type="ECO:0000256" key="3">
    <source>
        <dbReference type="ARBA" id="ARBA00001947"/>
    </source>
</evidence>
<comment type="subcellular location">
    <subcellularLocation>
        <location evidence="5 19">Cytoplasm</location>
    </subcellularLocation>
</comment>
<keyword evidence="16 19" id="KW-0057">Aromatic amino acid biosynthesis</keyword>
<keyword evidence="23" id="KW-1185">Reference proteome</keyword>
<name>A0A517YWN8_9BACT</name>
<reference evidence="22 23" key="1">
    <citation type="submission" date="2019-02" db="EMBL/GenBank/DDBJ databases">
        <title>Deep-cultivation of Planctomycetes and their phenomic and genomic characterization uncovers novel biology.</title>
        <authorList>
            <person name="Wiegand S."/>
            <person name="Jogler M."/>
            <person name="Boedeker C."/>
            <person name="Pinto D."/>
            <person name="Vollmers J."/>
            <person name="Rivas-Marin E."/>
            <person name="Kohn T."/>
            <person name="Peeters S.H."/>
            <person name="Heuer A."/>
            <person name="Rast P."/>
            <person name="Oberbeckmann S."/>
            <person name="Bunk B."/>
            <person name="Jeske O."/>
            <person name="Meyerdierks A."/>
            <person name="Storesund J.E."/>
            <person name="Kallscheuer N."/>
            <person name="Luecker S."/>
            <person name="Lage O.M."/>
            <person name="Pohl T."/>
            <person name="Merkel B.J."/>
            <person name="Hornburger P."/>
            <person name="Mueller R.-W."/>
            <person name="Bruemmer F."/>
            <person name="Labrenz M."/>
            <person name="Spormann A.M."/>
            <person name="Op den Camp H."/>
            <person name="Overmann J."/>
            <person name="Amann R."/>
            <person name="Jetten M.S.M."/>
            <person name="Mascher T."/>
            <person name="Medema M.H."/>
            <person name="Devos D.P."/>
            <person name="Kaster A.-K."/>
            <person name="Ovreas L."/>
            <person name="Rohde M."/>
            <person name="Galperin M.Y."/>
            <person name="Jogler C."/>
        </authorList>
    </citation>
    <scope>NUCLEOTIDE SEQUENCE [LARGE SCALE GENOMIC DNA]</scope>
    <source>
        <strain evidence="22 23">KS4</strain>
    </source>
</reference>
<evidence type="ECO:0000256" key="11">
    <source>
        <dbReference type="ARBA" id="ARBA00022605"/>
    </source>
</evidence>
<dbReference type="PANTHER" id="PTHR43622:SF7">
    <property type="entry name" value="3-DEHYDROQUINATE SYNTHASE, CHLOROPLASTIC"/>
    <property type="match status" value="1"/>
</dbReference>
<dbReference type="NCBIfam" id="TIGR01357">
    <property type="entry name" value="aroB"/>
    <property type="match status" value="1"/>
</dbReference>
<dbReference type="GO" id="GO:0046872">
    <property type="term" value="F:metal ion binding"/>
    <property type="evidence" value="ECO:0007669"/>
    <property type="project" value="UniProtKB-KW"/>
</dbReference>
<evidence type="ECO:0000259" key="21">
    <source>
        <dbReference type="Pfam" id="PF24621"/>
    </source>
</evidence>
<evidence type="ECO:0000256" key="12">
    <source>
        <dbReference type="ARBA" id="ARBA00022723"/>
    </source>
</evidence>
<dbReference type="Gene3D" id="1.20.1090.10">
    <property type="entry name" value="Dehydroquinate synthase-like - alpha domain"/>
    <property type="match status" value="1"/>
</dbReference>
<feature type="domain" description="3-dehydroquinate synthase C-terminal" evidence="21">
    <location>
        <begin position="184"/>
        <end position="327"/>
    </location>
</feature>
<dbReference type="EMBL" id="CP036425">
    <property type="protein sequence ID" value="QDU34658.1"/>
    <property type="molecule type" value="Genomic_DNA"/>
</dbReference>
<feature type="domain" description="3-dehydroquinate synthase N-terminal" evidence="20">
    <location>
        <begin position="74"/>
        <end position="181"/>
    </location>
</feature>
<dbReference type="CDD" id="cd08195">
    <property type="entry name" value="DHQS"/>
    <property type="match status" value="1"/>
</dbReference>
<dbReference type="KEGG" id="pcor:KS4_27290"/>
<evidence type="ECO:0000259" key="20">
    <source>
        <dbReference type="Pfam" id="PF01761"/>
    </source>
</evidence>
<dbReference type="RefSeq" id="WP_145078823.1">
    <property type="nucleotide sequence ID" value="NZ_CP036425.1"/>
</dbReference>
<evidence type="ECO:0000256" key="7">
    <source>
        <dbReference type="ARBA" id="ARBA00005412"/>
    </source>
</evidence>
<dbReference type="Pfam" id="PF24621">
    <property type="entry name" value="DHQS_C"/>
    <property type="match status" value="1"/>
</dbReference>
<dbReference type="SUPFAM" id="SSF56796">
    <property type="entry name" value="Dehydroquinate synthase-like"/>
    <property type="match status" value="1"/>
</dbReference>
<dbReference type="GO" id="GO:0009073">
    <property type="term" value="P:aromatic amino acid family biosynthetic process"/>
    <property type="evidence" value="ECO:0007669"/>
    <property type="project" value="UniProtKB-KW"/>
</dbReference>
<dbReference type="Proteomes" id="UP000317369">
    <property type="component" value="Chromosome"/>
</dbReference>
<dbReference type="AlphaFoldDB" id="A0A517YWN8"/>
<evidence type="ECO:0000256" key="1">
    <source>
        <dbReference type="ARBA" id="ARBA00001393"/>
    </source>
</evidence>
<feature type="binding site" evidence="19">
    <location>
        <position position="145"/>
    </location>
    <ligand>
        <name>NAD(+)</name>
        <dbReference type="ChEBI" id="CHEBI:57540"/>
    </ligand>
</feature>
<evidence type="ECO:0000256" key="16">
    <source>
        <dbReference type="ARBA" id="ARBA00023141"/>
    </source>
</evidence>
<evidence type="ECO:0000313" key="23">
    <source>
        <dbReference type="Proteomes" id="UP000317369"/>
    </source>
</evidence>
<evidence type="ECO:0000256" key="19">
    <source>
        <dbReference type="HAMAP-Rule" id="MF_00110"/>
    </source>
</evidence>
<evidence type="ECO:0000256" key="15">
    <source>
        <dbReference type="ARBA" id="ARBA00023027"/>
    </source>
</evidence>
<dbReference type="GO" id="GO:0009423">
    <property type="term" value="P:chorismate biosynthetic process"/>
    <property type="evidence" value="ECO:0007669"/>
    <property type="project" value="UniProtKB-UniRule"/>
</dbReference>
<evidence type="ECO:0000256" key="10">
    <source>
        <dbReference type="ARBA" id="ARBA00022490"/>
    </source>
</evidence>
<evidence type="ECO:0000256" key="2">
    <source>
        <dbReference type="ARBA" id="ARBA00001911"/>
    </source>
</evidence>
<keyword evidence="12 19" id="KW-0479">Metal-binding</keyword>
<dbReference type="FunFam" id="3.40.50.1970:FF:000007">
    <property type="entry name" value="Pentafunctional AROM polypeptide"/>
    <property type="match status" value="1"/>
</dbReference>
<dbReference type="InterPro" id="IPR030963">
    <property type="entry name" value="DHQ_synth_fam"/>
</dbReference>
<keyword evidence="14 19" id="KW-0862">Zinc</keyword>
<dbReference type="GO" id="GO:0000166">
    <property type="term" value="F:nucleotide binding"/>
    <property type="evidence" value="ECO:0007669"/>
    <property type="project" value="UniProtKB-KW"/>
</dbReference>
<evidence type="ECO:0000313" key="22">
    <source>
        <dbReference type="EMBL" id="QDU34658.1"/>
    </source>
</evidence>